<accession>A0A7S4GNB3</accession>
<feature type="region of interest" description="Disordered" evidence="1">
    <location>
        <begin position="196"/>
        <end position="222"/>
    </location>
</feature>
<dbReference type="AlphaFoldDB" id="A0A7S4GNB3"/>
<gene>
    <name evidence="2" type="ORF">EGYM00163_LOCUS51856</name>
</gene>
<organism evidence="2">
    <name type="scientific">Eutreptiella gymnastica</name>
    <dbReference type="NCBI Taxonomy" id="73025"/>
    <lineage>
        <taxon>Eukaryota</taxon>
        <taxon>Discoba</taxon>
        <taxon>Euglenozoa</taxon>
        <taxon>Euglenida</taxon>
        <taxon>Spirocuta</taxon>
        <taxon>Euglenophyceae</taxon>
        <taxon>Eutreptiales</taxon>
        <taxon>Eutreptiaceae</taxon>
        <taxon>Eutreptiella</taxon>
    </lineage>
</organism>
<reference evidence="2" key="1">
    <citation type="submission" date="2021-01" db="EMBL/GenBank/DDBJ databases">
        <authorList>
            <person name="Corre E."/>
            <person name="Pelletier E."/>
            <person name="Niang G."/>
            <person name="Scheremetjew M."/>
            <person name="Finn R."/>
            <person name="Kale V."/>
            <person name="Holt S."/>
            <person name="Cochrane G."/>
            <person name="Meng A."/>
            <person name="Brown T."/>
            <person name="Cohen L."/>
        </authorList>
    </citation>
    <scope>NUCLEOTIDE SEQUENCE</scope>
    <source>
        <strain evidence="2">CCMP1594</strain>
    </source>
</reference>
<feature type="compositionally biased region" description="Low complexity" evidence="1">
    <location>
        <begin position="207"/>
        <end position="222"/>
    </location>
</feature>
<evidence type="ECO:0000313" key="2">
    <source>
        <dbReference type="EMBL" id="CAE0842128.1"/>
    </source>
</evidence>
<proteinExistence type="predicted"/>
<dbReference type="EMBL" id="HBJA01151440">
    <property type="protein sequence ID" value="CAE0842128.1"/>
    <property type="molecule type" value="Transcribed_RNA"/>
</dbReference>
<name>A0A7S4GNB3_9EUGL</name>
<protein>
    <submittedName>
        <fullName evidence="2">Uncharacterized protein</fullName>
    </submittedName>
</protein>
<sequence length="222" mass="24855">MSAQPTRYSVVPTKLPYLHPSQRNLKSEQIGPSSHKNEFSIGVLQGNWTEDRAAFEQKFVDAPLESMSVAKASYQKPAKVQQLAATSTTDLEKELIFGHGHDFHQTSFVTTNQLFYTDHNQLGDSYKTDSVMKITGAVPKNDMSMQKRRQWQAEAAPNRFETTKAATIDGSGRQIQAGGAEFTKPCTTKWGDSVRSLAQDHHRSGLRKPLPLNRTPLNNPRR</sequence>
<evidence type="ECO:0000256" key="1">
    <source>
        <dbReference type="SAM" id="MobiDB-lite"/>
    </source>
</evidence>